<dbReference type="PRINTS" id="PR00385">
    <property type="entry name" value="P450"/>
</dbReference>
<dbReference type="CDD" id="cd20620">
    <property type="entry name" value="CYP132-like"/>
    <property type="match status" value="1"/>
</dbReference>
<dbReference type="InterPro" id="IPR017972">
    <property type="entry name" value="Cyt_P450_CS"/>
</dbReference>
<name>A0A1B1AXY6_9ACTN</name>
<proteinExistence type="inferred from homology"/>
<keyword evidence="5 7" id="KW-0408">Iron</keyword>
<evidence type="ECO:0000313" key="9">
    <source>
        <dbReference type="EMBL" id="ANP51448.1"/>
    </source>
</evidence>
<dbReference type="PANTHER" id="PTHR24291">
    <property type="entry name" value="CYTOCHROME P450 FAMILY 4"/>
    <property type="match status" value="1"/>
</dbReference>
<keyword evidence="2 7" id="KW-0349">Heme</keyword>
<dbReference type="InterPro" id="IPR001128">
    <property type="entry name" value="Cyt_P450"/>
</dbReference>
<evidence type="ECO:0000256" key="2">
    <source>
        <dbReference type="ARBA" id="ARBA00022617"/>
    </source>
</evidence>
<keyword evidence="3 7" id="KW-0479">Metal-binding</keyword>
<dbReference type="KEGG" id="sgs:AVL59_19185"/>
<dbReference type="GO" id="GO:0020037">
    <property type="term" value="F:heme binding"/>
    <property type="evidence" value="ECO:0007669"/>
    <property type="project" value="InterPro"/>
</dbReference>
<dbReference type="GO" id="GO:0004497">
    <property type="term" value="F:monooxygenase activity"/>
    <property type="evidence" value="ECO:0007669"/>
    <property type="project" value="UniProtKB-KW"/>
</dbReference>
<protein>
    <submittedName>
        <fullName evidence="9">Cytochrome P450</fullName>
    </submittedName>
</protein>
<dbReference type="GO" id="GO:0016705">
    <property type="term" value="F:oxidoreductase activity, acting on paired donors, with incorporation or reduction of molecular oxygen"/>
    <property type="evidence" value="ECO:0007669"/>
    <property type="project" value="InterPro"/>
</dbReference>
<comment type="cofactor">
    <cofactor evidence="7">
        <name>heme</name>
        <dbReference type="ChEBI" id="CHEBI:30413"/>
    </cofactor>
</comment>
<dbReference type="Proteomes" id="UP000092659">
    <property type="component" value="Chromosome"/>
</dbReference>
<dbReference type="PRINTS" id="PR00463">
    <property type="entry name" value="EP450I"/>
</dbReference>
<evidence type="ECO:0000256" key="8">
    <source>
        <dbReference type="RuleBase" id="RU000461"/>
    </source>
</evidence>
<dbReference type="AlphaFoldDB" id="A0A1B1AXY6"/>
<accession>A0A1B1AXY6</accession>
<sequence length="455" mass="50369">MTTASSPVARGARRIPGPPRISTLPVLARMVRSRLDVMVWAAAEYGDAVRLPLGPKTLYFFNHPDHAKHVLADNAENYTKGLGMIHARRALGDGLLTSEGELWRRQRRTIQPVFQAKRITRQLGAIGDEAERLAARLRSRIGEGPVDMRAEMTAFTLGVLGRTLIDADLGVFESLGGSFEAVQNQAMFDAITLGKVPLWLPLPLQTRFRRARRDLQRIVDRLAADRAAGPAGDDVVSRLIESVRRQPDQRVGRIRMRDELVTLLLAGHETTASTLSWAFHLLDEHPDVWERLHDEAVAVFGHGPLTIESLHELTYTTQVLDEVIRLCPPVWLLPRIARTDDEIGGFPVGAGADVLLCPYLLHRHPAFWASPTRFDPERFTSAASAGRNRYSYIPFGAGPRFCVGNSLGMMEATVVLATVARDLRLTKVPGYEVAGEAMLTLRIRGGLPMTVRPVT</sequence>
<dbReference type="Pfam" id="PF00067">
    <property type="entry name" value="p450"/>
    <property type="match status" value="1"/>
</dbReference>
<evidence type="ECO:0000313" key="10">
    <source>
        <dbReference type="Proteomes" id="UP000092659"/>
    </source>
</evidence>
<keyword evidence="6 8" id="KW-0503">Monooxygenase</keyword>
<evidence type="ECO:0000256" key="6">
    <source>
        <dbReference type="ARBA" id="ARBA00023033"/>
    </source>
</evidence>
<dbReference type="InterPro" id="IPR050196">
    <property type="entry name" value="Cytochrome_P450_Monoox"/>
</dbReference>
<reference evidence="9 10" key="1">
    <citation type="submission" date="2016-06" db="EMBL/GenBank/DDBJ databases">
        <title>Complete genome sequence of Streptomyces griseochromogenes ATCC 14511, the Blasticidin S producer.</title>
        <authorList>
            <person name="Wu L."/>
        </authorList>
    </citation>
    <scope>NUCLEOTIDE SEQUENCE [LARGE SCALE GENOMIC DNA]</scope>
    <source>
        <strain evidence="9 10">ATCC 14511</strain>
    </source>
</reference>
<dbReference type="InterPro" id="IPR002401">
    <property type="entry name" value="Cyt_P450_E_grp-I"/>
</dbReference>
<evidence type="ECO:0000256" key="3">
    <source>
        <dbReference type="ARBA" id="ARBA00022723"/>
    </source>
</evidence>
<dbReference type="PANTHER" id="PTHR24291:SF50">
    <property type="entry name" value="BIFUNCTIONAL ALBAFLAVENONE MONOOXYGENASE_TERPENE SYNTHASE"/>
    <property type="match status" value="1"/>
</dbReference>
<dbReference type="Gene3D" id="1.10.630.10">
    <property type="entry name" value="Cytochrome P450"/>
    <property type="match status" value="1"/>
</dbReference>
<dbReference type="STRING" id="68214.AVL59_19185"/>
<feature type="binding site" description="axial binding residue" evidence="7">
    <location>
        <position position="402"/>
    </location>
    <ligand>
        <name>heme</name>
        <dbReference type="ChEBI" id="CHEBI:30413"/>
    </ligand>
    <ligandPart>
        <name>Fe</name>
        <dbReference type="ChEBI" id="CHEBI:18248"/>
    </ligandPart>
</feature>
<comment type="similarity">
    <text evidence="1 8">Belongs to the cytochrome P450 family.</text>
</comment>
<evidence type="ECO:0000256" key="4">
    <source>
        <dbReference type="ARBA" id="ARBA00023002"/>
    </source>
</evidence>
<organism evidence="9 10">
    <name type="scientific">Streptomyces griseochromogenes</name>
    <dbReference type="NCBI Taxonomy" id="68214"/>
    <lineage>
        <taxon>Bacteria</taxon>
        <taxon>Bacillati</taxon>
        <taxon>Actinomycetota</taxon>
        <taxon>Actinomycetes</taxon>
        <taxon>Kitasatosporales</taxon>
        <taxon>Streptomycetaceae</taxon>
        <taxon>Streptomyces</taxon>
    </lineage>
</organism>
<gene>
    <name evidence="9" type="ORF">AVL59_19185</name>
</gene>
<keyword evidence="4 8" id="KW-0560">Oxidoreductase</keyword>
<dbReference type="GO" id="GO:0005506">
    <property type="term" value="F:iron ion binding"/>
    <property type="evidence" value="ECO:0007669"/>
    <property type="project" value="InterPro"/>
</dbReference>
<evidence type="ECO:0000256" key="7">
    <source>
        <dbReference type="PIRSR" id="PIRSR602401-1"/>
    </source>
</evidence>
<dbReference type="InterPro" id="IPR036396">
    <property type="entry name" value="Cyt_P450_sf"/>
</dbReference>
<dbReference type="EMBL" id="CP016279">
    <property type="protein sequence ID" value="ANP51448.1"/>
    <property type="molecule type" value="Genomic_DNA"/>
</dbReference>
<dbReference type="SUPFAM" id="SSF48264">
    <property type="entry name" value="Cytochrome P450"/>
    <property type="match status" value="1"/>
</dbReference>
<evidence type="ECO:0000256" key="1">
    <source>
        <dbReference type="ARBA" id="ARBA00010617"/>
    </source>
</evidence>
<dbReference type="PROSITE" id="PS00086">
    <property type="entry name" value="CYTOCHROME_P450"/>
    <property type="match status" value="1"/>
</dbReference>
<evidence type="ECO:0000256" key="5">
    <source>
        <dbReference type="ARBA" id="ARBA00023004"/>
    </source>
</evidence>